<dbReference type="InterPro" id="IPR002921">
    <property type="entry name" value="Fungal_lipase-type"/>
</dbReference>
<dbReference type="EMBL" id="JABFUD020000019">
    <property type="protein sequence ID" value="KAI5065351.1"/>
    <property type="molecule type" value="Genomic_DNA"/>
</dbReference>
<sequence length="192" mass="21759">MVAEQLGAHAKNVRRVICMGHSLGGALATLCAQWCQYVAYKKAQIWCVTVGSPRVGNTEFAQDFDMNVVKDGRSYRVVNKGDIVPYIPWIGTPWSTVYKHVGGLMYLMRTKENIVSAAAGSSTSSTSVHITLKRRKRRLHVSFNARNLTDHKRHAYKESVRMLIFALPHLHGRRLYRIPPLDSYITRPVNHN</sequence>
<evidence type="ECO:0000313" key="3">
    <source>
        <dbReference type="Proteomes" id="UP000886520"/>
    </source>
</evidence>
<dbReference type="Pfam" id="PF01764">
    <property type="entry name" value="Lipase_3"/>
    <property type="match status" value="1"/>
</dbReference>
<evidence type="ECO:0000259" key="1">
    <source>
        <dbReference type="Pfam" id="PF01764"/>
    </source>
</evidence>
<dbReference type="SUPFAM" id="SSF53474">
    <property type="entry name" value="alpha/beta-Hydrolases"/>
    <property type="match status" value="1"/>
</dbReference>
<reference evidence="2" key="1">
    <citation type="submission" date="2021-01" db="EMBL/GenBank/DDBJ databases">
        <title>Adiantum capillus-veneris genome.</title>
        <authorList>
            <person name="Fang Y."/>
            <person name="Liao Q."/>
        </authorList>
    </citation>
    <scope>NUCLEOTIDE SEQUENCE</scope>
    <source>
        <strain evidence="2">H3</strain>
        <tissue evidence="2">Leaf</tissue>
    </source>
</reference>
<comment type="caution">
    <text evidence="2">The sequence shown here is derived from an EMBL/GenBank/DDBJ whole genome shotgun (WGS) entry which is preliminary data.</text>
</comment>
<dbReference type="CDD" id="cd00519">
    <property type="entry name" value="Lipase_3"/>
    <property type="match status" value="1"/>
</dbReference>
<organism evidence="2 3">
    <name type="scientific">Adiantum capillus-veneris</name>
    <name type="common">Maidenhair fern</name>
    <dbReference type="NCBI Taxonomy" id="13818"/>
    <lineage>
        <taxon>Eukaryota</taxon>
        <taxon>Viridiplantae</taxon>
        <taxon>Streptophyta</taxon>
        <taxon>Embryophyta</taxon>
        <taxon>Tracheophyta</taxon>
        <taxon>Polypodiopsida</taxon>
        <taxon>Polypodiidae</taxon>
        <taxon>Polypodiales</taxon>
        <taxon>Pteridineae</taxon>
        <taxon>Pteridaceae</taxon>
        <taxon>Vittarioideae</taxon>
        <taxon>Adiantum</taxon>
    </lineage>
</organism>
<protein>
    <recommendedName>
        <fullName evidence="1">Fungal lipase-type domain-containing protein</fullName>
    </recommendedName>
</protein>
<dbReference type="AlphaFoldDB" id="A0A9D4ZA82"/>
<dbReference type="GO" id="GO:0006629">
    <property type="term" value="P:lipid metabolic process"/>
    <property type="evidence" value="ECO:0007669"/>
    <property type="project" value="InterPro"/>
</dbReference>
<accession>A0A9D4ZA82</accession>
<feature type="domain" description="Fungal lipase-type" evidence="1">
    <location>
        <begin position="14"/>
        <end position="89"/>
    </location>
</feature>
<name>A0A9D4ZA82_ADICA</name>
<keyword evidence="3" id="KW-1185">Reference proteome</keyword>
<proteinExistence type="predicted"/>
<dbReference type="Proteomes" id="UP000886520">
    <property type="component" value="Chromosome 19"/>
</dbReference>
<dbReference type="PANTHER" id="PTHR45856">
    <property type="entry name" value="ALPHA/BETA-HYDROLASES SUPERFAMILY PROTEIN"/>
    <property type="match status" value="1"/>
</dbReference>
<dbReference type="InterPro" id="IPR029058">
    <property type="entry name" value="AB_hydrolase_fold"/>
</dbReference>
<evidence type="ECO:0000313" key="2">
    <source>
        <dbReference type="EMBL" id="KAI5065351.1"/>
    </source>
</evidence>
<dbReference type="InterPro" id="IPR051218">
    <property type="entry name" value="Sec_MonoDiacylglyc_Lipase"/>
</dbReference>
<dbReference type="OrthoDB" id="426718at2759"/>
<dbReference type="PANTHER" id="PTHR45856:SF24">
    <property type="entry name" value="FUNGAL LIPASE-LIKE DOMAIN-CONTAINING PROTEIN"/>
    <property type="match status" value="1"/>
</dbReference>
<gene>
    <name evidence="2" type="ORF">GOP47_0020046</name>
</gene>
<dbReference type="Gene3D" id="3.40.50.1820">
    <property type="entry name" value="alpha/beta hydrolase"/>
    <property type="match status" value="1"/>
</dbReference>